<gene>
    <name evidence="1" type="ORF">RCC_08721</name>
</gene>
<dbReference type="GeneID" id="35603803"/>
<evidence type="ECO:0000313" key="2">
    <source>
        <dbReference type="Proteomes" id="UP000225277"/>
    </source>
</evidence>
<keyword evidence="2" id="KW-1185">Reference proteome</keyword>
<proteinExistence type="predicted"/>
<dbReference type="RefSeq" id="XP_023629735.1">
    <property type="nucleotide sequence ID" value="XM_023773967.1"/>
</dbReference>
<evidence type="ECO:0000313" key="1">
    <source>
        <dbReference type="EMBL" id="CZT23011.1"/>
    </source>
</evidence>
<dbReference type="AlphaFoldDB" id="A0A2D3VFU2"/>
<organism evidence="1 2">
    <name type="scientific">Ramularia collo-cygni</name>
    <dbReference type="NCBI Taxonomy" id="112498"/>
    <lineage>
        <taxon>Eukaryota</taxon>
        <taxon>Fungi</taxon>
        <taxon>Dikarya</taxon>
        <taxon>Ascomycota</taxon>
        <taxon>Pezizomycotina</taxon>
        <taxon>Dothideomycetes</taxon>
        <taxon>Dothideomycetidae</taxon>
        <taxon>Mycosphaerellales</taxon>
        <taxon>Mycosphaerellaceae</taxon>
        <taxon>Ramularia</taxon>
    </lineage>
</organism>
<sequence>MSAQMDELPTELLWSICDNLELTYLDVRLFQVSAFEDFEKNTSQDPSIVSVVALAAVSKTCSSLRMAALPFIQAMKKNTIVRLDMRNCNEPRFTMDKPHGVTVSDDLFKQFSHLEVIVPCMFTQHREREHDQTKNLTMKFGRVEGGRWVMSSLVWETVLPPAIFNYGLVRLAFATDVITEIAMELADETLNTTMDDLGLPSKLECLWEDLTILPDHLRHQTFGHRSDGTRIRPRQARPFSMMPIAEAVEECSEHLGETKPLERKAHKKLGWRGTDWKKNVPLRK</sequence>
<reference evidence="1 2" key="1">
    <citation type="submission" date="2016-03" db="EMBL/GenBank/DDBJ databases">
        <authorList>
            <person name="Ploux O."/>
        </authorList>
    </citation>
    <scope>NUCLEOTIDE SEQUENCE [LARGE SCALE GENOMIC DNA]</scope>
    <source>
        <strain evidence="1 2">URUG2</strain>
    </source>
</reference>
<dbReference type="EMBL" id="FJUY01000015">
    <property type="protein sequence ID" value="CZT23011.1"/>
    <property type="molecule type" value="Genomic_DNA"/>
</dbReference>
<name>A0A2D3VFU2_9PEZI</name>
<dbReference type="Proteomes" id="UP000225277">
    <property type="component" value="Unassembled WGS sequence"/>
</dbReference>
<accession>A0A2D3VFU2</accession>
<protein>
    <submittedName>
        <fullName evidence="1">Uncharacterized protein</fullName>
    </submittedName>
</protein>